<sequence>MLADPVAGDAMRGKARHAIAEQSAARQHSPGSGPRCFWQRGPEPGRLNAVEVGGVLYEMSLKAMSQYREQPGRNEPGVAHMLLAQLAAGLLRALFAGAFAAAMRARRSVWFPISRYAPSQRTLPRVAVYVFREGPQETRPQGPLGFRGLPFYLERCCDLGGCCLLRQRSERYLALSAVRLRLNDWMHADLRARLPRLPFDDWSDGGVSSGPESDWDSITTDSDQDG</sequence>
<proteinExistence type="predicted"/>
<feature type="region of interest" description="Disordered" evidence="1">
    <location>
        <begin position="1"/>
        <end position="40"/>
    </location>
</feature>
<keyword evidence="3" id="KW-1185">Reference proteome</keyword>
<dbReference type="AlphaFoldDB" id="A0A087SS76"/>
<dbReference type="KEGG" id="apro:F751_0631"/>
<name>A0A087SS76_AUXPR</name>
<organism evidence="2 3">
    <name type="scientific">Auxenochlorella protothecoides</name>
    <name type="common">Green microalga</name>
    <name type="synonym">Chlorella protothecoides</name>
    <dbReference type="NCBI Taxonomy" id="3075"/>
    <lineage>
        <taxon>Eukaryota</taxon>
        <taxon>Viridiplantae</taxon>
        <taxon>Chlorophyta</taxon>
        <taxon>core chlorophytes</taxon>
        <taxon>Trebouxiophyceae</taxon>
        <taxon>Chlorellales</taxon>
        <taxon>Chlorellaceae</taxon>
        <taxon>Auxenochlorella</taxon>
    </lineage>
</organism>
<feature type="region of interest" description="Disordered" evidence="1">
    <location>
        <begin position="205"/>
        <end position="226"/>
    </location>
</feature>
<evidence type="ECO:0000313" key="2">
    <source>
        <dbReference type="EMBL" id="KFM28580.1"/>
    </source>
</evidence>
<feature type="compositionally biased region" description="Polar residues" evidence="1">
    <location>
        <begin position="216"/>
        <end position="226"/>
    </location>
</feature>
<gene>
    <name evidence="2" type="ORF">F751_0631</name>
</gene>
<evidence type="ECO:0000313" key="3">
    <source>
        <dbReference type="Proteomes" id="UP000028924"/>
    </source>
</evidence>
<dbReference type="GeneID" id="23612022"/>
<reference evidence="2 3" key="1">
    <citation type="journal article" date="2014" name="BMC Genomics">
        <title>Oil accumulation mechanisms of the oleaginous microalga Chlorella protothecoides revealed through its genome, transcriptomes, and proteomes.</title>
        <authorList>
            <person name="Gao C."/>
            <person name="Wang Y."/>
            <person name="Shen Y."/>
            <person name="Yan D."/>
            <person name="He X."/>
            <person name="Dai J."/>
            <person name="Wu Q."/>
        </authorList>
    </citation>
    <scope>NUCLEOTIDE SEQUENCE [LARGE SCALE GENOMIC DNA]</scope>
    <source>
        <strain evidence="2 3">0710</strain>
    </source>
</reference>
<dbReference type="Proteomes" id="UP000028924">
    <property type="component" value="Unassembled WGS sequence"/>
</dbReference>
<dbReference type="RefSeq" id="XP_011401614.1">
    <property type="nucleotide sequence ID" value="XM_011403312.1"/>
</dbReference>
<accession>A0A087SS76</accession>
<protein>
    <submittedName>
        <fullName evidence="2">Uncharacterized protein</fullName>
    </submittedName>
</protein>
<dbReference type="EMBL" id="KL662174">
    <property type="protein sequence ID" value="KFM28580.1"/>
    <property type="molecule type" value="Genomic_DNA"/>
</dbReference>
<evidence type="ECO:0000256" key="1">
    <source>
        <dbReference type="SAM" id="MobiDB-lite"/>
    </source>
</evidence>